<dbReference type="InParanoid" id="A0A165I361"/>
<dbReference type="EMBL" id="KV426001">
    <property type="protein sequence ID" value="KZV92828.1"/>
    <property type="molecule type" value="Genomic_DNA"/>
</dbReference>
<dbReference type="Proteomes" id="UP000077266">
    <property type="component" value="Unassembled WGS sequence"/>
</dbReference>
<dbReference type="PANTHER" id="PTHR34605:SF3">
    <property type="entry name" value="P CELL-TYPE AGGLUTINATION PROTEIN MAP4-LIKE-RELATED"/>
    <property type="match status" value="1"/>
</dbReference>
<sequence length="250" mass="27966">LHEIPTEPTADTLSFYAVYMSHYISPKSVQSYLSGICHSLEPFHPTVRSIRSSDVVRRTLTGCLKRAGKDTVRKSPLSVADLDRMRSVYGSSGAHDDALWLAILFTGFNGLHRLGELVWPDLRSEQDYRKTISSCSLRWGSTPRENYSYRLPGDKGNRFFEGHTVLITKRSDAADAIPVMRKYIASRNANTTTRLHPALFVRADGSVPTRSWFLRRLRSHFGKDIAGHSIRSGGATDLALRGIADSTIQK</sequence>
<keyword evidence="4" id="KW-1185">Reference proteome</keyword>
<dbReference type="InterPro" id="IPR013762">
    <property type="entry name" value="Integrase-like_cat_sf"/>
</dbReference>
<proteinExistence type="predicted"/>
<dbReference type="GO" id="GO:0006310">
    <property type="term" value="P:DNA recombination"/>
    <property type="evidence" value="ECO:0007669"/>
    <property type="project" value="UniProtKB-KW"/>
</dbReference>
<gene>
    <name evidence="3" type="ORF">EXIGLDRAFT_587257</name>
</gene>
<dbReference type="InterPro" id="IPR002104">
    <property type="entry name" value="Integrase_catalytic"/>
</dbReference>
<reference evidence="3 4" key="1">
    <citation type="journal article" date="2016" name="Mol. Biol. Evol.">
        <title>Comparative Genomics of Early-Diverging Mushroom-Forming Fungi Provides Insights into the Origins of Lignocellulose Decay Capabilities.</title>
        <authorList>
            <person name="Nagy L.G."/>
            <person name="Riley R."/>
            <person name="Tritt A."/>
            <person name="Adam C."/>
            <person name="Daum C."/>
            <person name="Floudas D."/>
            <person name="Sun H."/>
            <person name="Yadav J.S."/>
            <person name="Pangilinan J."/>
            <person name="Larsson K.H."/>
            <person name="Matsuura K."/>
            <person name="Barry K."/>
            <person name="Labutti K."/>
            <person name="Kuo R."/>
            <person name="Ohm R.A."/>
            <person name="Bhattacharya S.S."/>
            <person name="Shirouzu T."/>
            <person name="Yoshinaga Y."/>
            <person name="Martin F.M."/>
            <person name="Grigoriev I.V."/>
            <person name="Hibbett D.S."/>
        </authorList>
    </citation>
    <scope>NUCLEOTIDE SEQUENCE [LARGE SCALE GENOMIC DNA]</scope>
    <source>
        <strain evidence="3 4">HHB12029</strain>
    </source>
</reference>
<feature type="non-terminal residue" evidence="3">
    <location>
        <position position="1"/>
    </location>
</feature>
<dbReference type="GO" id="GO:0003677">
    <property type="term" value="F:DNA binding"/>
    <property type="evidence" value="ECO:0007669"/>
    <property type="project" value="InterPro"/>
</dbReference>
<dbReference type="InterPro" id="IPR011010">
    <property type="entry name" value="DNA_brk_join_enz"/>
</dbReference>
<name>A0A165I361_EXIGL</name>
<dbReference type="SUPFAM" id="SSF56349">
    <property type="entry name" value="DNA breaking-rejoining enzymes"/>
    <property type="match status" value="1"/>
</dbReference>
<evidence type="ECO:0000256" key="1">
    <source>
        <dbReference type="ARBA" id="ARBA00023172"/>
    </source>
</evidence>
<dbReference type="PANTHER" id="PTHR34605">
    <property type="entry name" value="PHAGE_INTEGRASE DOMAIN-CONTAINING PROTEIN"/>
    <property type="match status" value="1"/>
</dbReference>
<dbReference type="STRING" id="1314781.A0A165I361"/>
<dbReference type="PROSITE" id="PS51898">
    <property type="entry name" value="TYR_RECOMBINASE"/>
    <property type="match status" value="1"/>
</dbReference>
<evidence type="ECO:0000313" key="4">
    <source>
        <dbReference type="Proteomes" id="UP000077266"/>
    </source>
</evidence>
<feature type="domain" description="Tyr recombinase" evidence="2">
    <location>
        <begin position="72"/>
        <end position="250"/>
    </location>
</feature>
<keyword evidence="1" id="KW-0233">DNA recombination</keyword>
<dbReference type="Gene3D" id="1.10.443.10">
    <property type="entry name" value="Intergrase catalytic core"/>
    <property type="match status" value="1"/>
</dbReference>
<evidence type="ECO:0000313" key="3">
    <source>
        <dbReference type="EMBL" id="KZV92828.1"/>
    </source>
</evidence>
<dbReference type="OrthoDB" id="5598396at2759"/>
<dbReference type="InterPro" id="IPR052925">
    <property type="entry name" value="Phage_Integrase-like_Recomb"/>
</dbReference>
<dbReference type="AlphaFoldDB" id="A0A165I361"/>
<accession>A0A165I361</accession>
<organism evidence="3 4">
    <name type="scientific">Exidia glandulosa HHB12029</name>
    <dbReference type="NCBI Taxonomy" id="1314781"/>
    <lineage>
        <taxon>Eukaryota</taxon>
        <taxon>Fungi</taxon>
        <taxon>Dikarya</taxon>
        <taxon>Basidiomycota</taxon>
        <taxon>Agaricomycotina</taxon>
        <taxon>Agaricomycetes</taxon>
        <taxon>Auriculariales</taxon>
        <taxon>Exidiaceae</taxon>
        <taxon>Exidia</taxon>
    </lineage>
</organism>
<protein>
    <recommendedName>
        <fullName evidence="2">Tyr recombinase domain-containing protein</fullName>
    </recommendedName>
</protein>
<evidence type="ECO:0000259" key="2">
    <source>
        <dbReference type="PROSITE" id="PS51898"/>
    </source>
</evidence>
<feature type="non-terminal residue" evidence="3">
    <location>
        <position position="250"/>
    </location>
</feature>
<dbReference type="GO" id="GO:0015074">
    <property type="term" value="P:DNA integration"/>
    <property type="evidence" value="ECO:0007669"/>
    <property type="project" value="InterPro"/>
</dbReference>